<protein>
    <submittedName>
        <fullName evidence="2">Pilus assembly protein</fullName>
    </submittedName>
</protein>
<dbReference type="GO" id="GO:0051782">
    <property type="term" value="P:negative regulation of cell division"/>
    <property type="evidence" value="ECO:0007669"/>
    <property type="project" value="TreeGrafter"/>
</dbReference>
<name>A0A502HL83_9PSED</name>
<dbReference type="Gene3D" id="3.40.50.300">
    <property type="entry name" value="P-loop containing nucleotide triphosphate hydrolases"/>
    <property type="match status" value="1"/>
</dbReference>
<evidence type="ECO:0000313" key="3">
    <source>
        <dbReference type="Proteomes" id="UP000317933"/>
    </source>
</evidence>
<comment type="caution">
    <text evidence="2">The sequence shown here is derived from an EMBL/GenBank/DDBJ whole genome shotgun (WGS) entry which is preliminary data.</text>
</comment>
<dbReference type="RefSeq" id="WP_140669604.1">
    <property type="nucleotide sequence ID" value="NZ_RCZE01000012.1"/>
</dbReference>
<organism evidence="2 3">
    <name type="scientific">Pseudomonas arsenicoxydans</name>
    <dbReference type="NCBI Taxonomy" id="702115"/>
    <lineage>
        <taxon>Bacteria</taxon>
        <taxon>Pseudomonadati</taxon>
        <taxon>Pseudomonadota</taxon>
        <taxon>Gammaproteobacteria</taxon>
        <taxon>Pseudomonadales</taxon>
        <taxon>Pseudomonadaceae</taxon>
        <taxon>Pseudomonas</taxon>
    </lineage>
</organism>
<dbReference type="Gene3D" id="3.40.50.2300">
    <property type="match status" value="1"/>
</dbReference>
<dbReference type="PANTHER" id="PTHR43384:SF13">
    <property type="entry name" value="SLR0110 PROTEIN"/>
    <property type="match status" value="1"/>
</dbReference>
<dbReference type="GO" id="GO:0005829">
    <property type="term" value="C:cytosol"/>
    <property type="evidence" value="ECO:0007669"/>
    <property type="project" value="TreeGrafter"/>
</dbReference>
<evidence type="ECO:0000313" key="2">
    <source>
        <dbReference type="EMBL" id="TPG74495.1"/>
    </source>
</evidence>
<accession>A0A502HL83</accession>
<dbReference type="AlphaFoldDB" id="A0A502HL83"/>
<sequence length="396" mass="43083">MSQNLSQTFLAITRNDTDLEWLQGALAPLGQVVSAGGGSLDELLALVDVTFASLVFVGLDREHVVAQSALIEGALEAKPMLAIVALGDGMDNQLVLNAMRAGARDFVAYGSRSSEVSGLVRRLGKRLPTVAPSTQLGGLTVLYGAQTNADGALIANHMAQVVQKSGQQTLLLDLGLPRGDSLALLGLESSFHFGDAVRHLRRLDATLIDSAFTSNETGLRILAYASHDEPLERTSAAELYMLLSALRQHFQHIVVNLTGQPDSEALRTFVSHCDKLLWYTDQNVLDCRRNLAVLNLWREKGLKLDHARLLIDRYLRNVAPDADTLGKSFGMEVLAILAFSPEVRLNAKNQGVSLFELAPREGLTQSLRTLGERLAKRSEGLAKPKTGWFNRLRGAQ</sequence>
<dbReference type="GO" id="GO:0009898">
    <property type="term" value="C:cytoplasmic side of plasma membrane"/>
    <property type="evidence" value="ECO:0007669"/>
    <property type="project" value="TreeGrafter"/>
</dbReference>
<dbReference type="InterPro" id="IPR031580">
    <property type="entry name" value="TadZ_N"/>
</dbReference>
<dbReference type="InterPro" id="IPR050625">
    <property type="entry name" value="ParA/MinD_ATPase"/>
</dbReference>
<dbReference type="SUPFAM" id="SSF52540">
    <property type="entry name" value="P-loop containing nucleoside triphosphate hydrolases"/>
    <property type="match status" value="1"/>
</dbReference>
<dbReference type="Proteomes" id="UP000317933">
    <property type="component" value="Unassembled WGS sequence"/>
</dbReference>
<reference evidence="2 3" key="1">
    <citation type="journal article" date="2019" name="Environ. Microbiol.">
        <title>Species interactions and distinct microbial communities in high Arctic permafrost affected cryosols are associated with the CH4 and CO2 gas fluxes.</title>
        <authorList>
            <person name="Altshuler I."/>
            <person name="Hamel J."/>
            <person name="Turney S."/>
            <person name="Magnuson E."/>
            <person name="Levesque R."/>
            <person name="Greer C."/>
            <person name="Whyte L.G."/>
        </authorList>
    </citation>
    <scope>NUCLEOTIDE SEQUENCE [LARGE SCALE GENOMIC DNA]</scope>
    <source>
        <strain evidence="2 3">E3</strain>
    </source>
</reference>
<gene>
    <name evidence="2" type="ORF">EAH78_23275</name>
</gene>
<proteinExistence type="predicted"/>
<dbReference type="PANTHER" id="PTHR43384">
    <property type="entry name" value="SEPTUM SITE-DETERMINING PROTEIN MIND HOMOLOG, CHLOROPLASTIC-RELATED"/>
    <property type="match status" value="1"/>
</dbReference>
<dbReference type="GO" id="GO:0016887">
    <property type="term" value="F:ATP hydrolysis activity"/>
    <property type="evidence" value="ECO:0007669"/>
    <property type="project" value="TreeGrafter"/>
</dbReference>
<feature type="domain" description="Pilus assembly protein TadZ N-terminal" evidence="1">
    <location>
        <begin position="6"/>
        <end position="133"/>
    </location>
</feature>
<dbReference type="Pfam" id="PF16968">
    <property type="entry name" value="TadZ_N"/>
    <property type="match status" value="1"/>
</dbReference>
<dbReference type="EMBL" id="RCZE01000012">
    <property type="protein sequence ID" value="TPG74495.1"/>
    <property type="molecule type" value="Genomic_DNA"/>
</dbReference>
<evidence type="ECO:0000259" key="1">
    <source>
        <dbReference type="Pfam" id="PF16968"/>
    </source>
</evidence>
<dbReference type="GO" id="GO:0005524">
    <property type="term" value="F:ATP binding"/>
    <property type="evidence" value="ECO:0007669"/>
    <property type="project" value="TreeGrafter"/>
</dbReference>
<dbReference type="InterPro" id="IPR027417">
    <property type="entry name" value="P-loop_NTPase"/>
</dbReference>